<evidence type="ECO:0000313" key="2">
    <source>
        <dbReference type="WBParaSite" id="PSAMB.scaffold20636size709.g38101.t1"/>
    </source>
</evidence>
<dbReference type="AlphaFoldDB" id="A0A914VIA3"/>
<sequence length="35" mass="4119">MTVLPSLMVDTTDVHRMHKRNKVSNHELRLAEFIV</sequence>
<protein>
    <submittedName>
        <fullName evidence="2">Uncharacterized protein</fullName>
    </submittedName>
</protein>
<name>A0A914VIA3_9BILA</name>
<accession>A0A914VIA3</accession>
<dbReference type="WBParaSite" id="PSAMB.scaffold20636size709.g38101.t1">
    <property type="protein sequence ID" value="PSAMB.scaffold20636size709.g38101.t1"/>
    <property type="gene ID" value="PSAMB.scaffold20636size709.g38101"/>
</dbReference>
<keyword evidence="1" id="KW-1185">Reference proteome</keyword>
<reference evidence="2" key="1">
    <citation type="submission" date="2022-11" db="UniProtKB">
        <authorList>
            <consortium name="WormBaseParasite"/>
        </authorList>
    </citation>
    <scope>IDENTIFICATION</scope>
</reference>
<dbReference type="Proteomes" id="UP000887566">
    <property type="component" value="Unplaced"/>
</dbReference>
<organism evidence="1 2">
    <name type="scientific">Plectus sambesii</name>
    <dbReference type="NCBI Taxonomy" id="2011161"/>
    <lineage>
        <taxon>Eukaryota</taxon>
        <taxon>Metazoa</taxon>
        <taxon>Ecdysozoa</taxon>
        <taxon>Nematoda</taxon>
        <taxon>Chromadorea</taxon>
        <taxon>Plectida</taxon>
        <taxon>Plectina</taxon>
        <taxon>Plectoidea</taxon>
        <taxon>Plectidae</taxon>
        <taxon>Plectus</taxon>
    </lineage>
</organism>
<evidence type="ECO:0000313" key="1">
    <source>
        <dbReference type="Proteomes" id="UP000887566"/>
    </source>
</evidence>
<proteinExistence type="predicted"/>